<sequence>MDVSVKCLINSISRFIHLVLCQNWISSPIQKDYRTVAGVLKLLKPLLDEVLVDSGIDSDEILCKECEELDMAVNMAREFMEDWSPKMSKICSVLRSEPLFMKIQGSLLLICCALRRLLHSSESPNSSLTAIQHCMQEVRSMKQERTAKYIEEDMRSQRNNDSSSTKRLMRIIELIGLTSSQELLKEIIAVEKERANVESSKTKGELNQIDIDKIMDLLYDIRDSMVKFQRLEAIPVRPYFCCPLSSELMSDPVIVASGQTYERSSIQKWLDGGLTICPKTRQKLAHTNLIPNYTVKAMIATWCEENNVKLPVSSDRTRNVVVSSQVDHVSLGISVGTDSLQCSLHGSNSISRSTAEVGNGIENEKQKEDVSPILWEDKPNGFHSREKGHVSPEHSYSHSRSESTSSAVSSIDYVPPALIEMSGLSSKPETVNELSGEITSECIAAFAPNKESKNSLWLSGKQFYVSKTKAATTGSGNLNNLNKESISSVSEELTTASHVLKLIEDLRSLSIEEQTAAAEELRLLAKHNVENRSIIGQCGAIKPLLSLLYSETKLTQEHAVTALLNLSINEDNKTMIAEAGAIEPLIHVLRTGNNGAKENSAAALFSLSVLEEYKAKIGRSGAVKALVDLLGSGTFQGKKDAATALFNLSIFHENKARIAQAGAIKHLVELLDPGSGMVDKAVALLSNLSTVGEGRSATVREGGIPLLVEIVESGSRRGKENAASILLQLCLHSNKFCTLVLQEGAVPPLVALSQSGTPRAKEKAQQLLSHFRNQREGTTGKGKS</sequence>
<dbReference type="PANTHER" id="PTHR23315:SF278">
    <property type="entry name" value="U-BOX DOMAIN-CONTAINING PROTEIN 3"/>
    <property type="match status" value="1"/>
</dbReference>
<dbReference type="Pfam" id="PF04564">
    <property type="entry name" value="U-box"/>
    <property type="match status" value="1"/>
</dbReference>
<dbReference type="SMART" id="SM00504">
    <property type="entry name" value="Ubox"/>
    <property type="match status" value="1"/>
</dbReference>
<dbReference type="UniPathway" id="UPA00143"/>
<dbReference type="PROSITE" id="PS51698">
    <property type="entry name" value="U_BOX"/>
    <property type="match status" value="1"/>
</dbReference>
<evidence type="ECO:0000256" key="4">
    <source>
        <dbReference type="ARBA" id="ARBA00012483"/>
    </source>
</evidence>
<dbReference type="InterPro" id="IPR003613">
    <property type="entry name" value="Ubox_domain"/>
</dbReference>
<feature type="compositionally biased region" description="Basic and acidic residues" evidence="9">
    <location>
        <begin position="375"/>
        <end position="401"/>
    </location>
</feature>
<dbReference type="Proteomes" id="UP000237105">
    <property type="component" value="Unassembled WGS sequence"/>
</dbReference>
<comment type="catalytic activity">
    <reaction evidence="1">
        <text>S-ubiquitinyl-[E2 ubiquitin-conjugating enzyme]-L-cysteine + [acceptor protein]-L-lysine = [E2 ubiquitin-conjugating enzyme]-L-cysteine + N(6)-ubiquitinyl-[acceptor protein]-L-lysine.</text>
        <dbReference type="EC" id="2.3.2.27"/>
    </reaction>
</comment>
<dbReference type="STRING" id="3476.A0A2P5CNN7"/>
<evidence type="ECO:0000259" key="10">
    <source>
        <dbReference type="PROSITE" id="PS51698"/>
    </source>
</evidence>
<dbReference type="PROSITE" id="PS50176">
    <property type="entry name" value="ARM_REPEAT"/>
    <property type="match status" value="3"/>
</dbReference>
<evidence type="ECO:0000256" key="7">
    <source>
        <dbReference type="ARBA" id="ARBA00022786"/>
    </source>
</evidence>
<keyword evidence="12" id="KW-1185">Reference proteome</keyword>
<evidence type="ECO:0000256" key="1">
    <source>
        <dbReference type="ARBA" id="ARBA00000900"/>
    </source>
</evidence>
<dbReference type="Gene3D" id="3.30.40.10">
    <property type="entry name" value="Zinc/RING finger domain, C3HC4 (zinc finger)"/>
    <property type="match status" value="1"/>
</dbReference>
<evidence type="ECO:0000256" key="5">
    <source>
        <dbReference type="ARBA" id="ARBA00022679"/>
    </source>
</evidence>
<dbReference type="InterPro" id="IPR016024">
    <property type="entry name" value="ARM-type_fold"/>
</dbReference>
<feature type="repeat" description="ARM" evidence="8">
    <location>
        <begin position="662"/>
        <end position="703"/>
    </location>
</feature>
<accession>A0A2P5CNN7</accession>
<comment type="pathway">
    <text evidence="3">Protein modification; protein ubiquitination.</text>
</comment>
<evidence type="ECO:0000256" key="3">
    <source>
        <dbReference type="ARBA" id="ARBA00004906"/>
    </source>
</evidence>
<comment type="function">
    <text evidence="2">Functions as an E3 ubiquitin ligase.</text>
</comment>
<feature type="region of interest" description="Disordered" evidence="9">
    <location>
        <begin position="375"/>
        <end position="408"/>
    </location>
</feature>
<dbReference type="EC" id="2.3.2.27" evidence="4"/>
<dbReference type="Pfam" id="PF25240">
    <property type="entry name" value="PUB2_N"/>
    <property type="match status" value="1"/>
</dbReference>
<dbReference type="InterPro" id="IPR058678">
    <property type="entry name" value="ARM_PUB"/>
</dbReference>
<dbReference type="OrthoDB" id="7537227at2759"/>
<dbReference type="SUPFAM" id="SSF57850">
    <property type="entry name" value="RING/U-box"/>
    <property type="match status" value="1"/>
</dbReference>
<dbReference type="SMART" id="SM00185">
    <property type="entry name" value="ARM"/>
    <property type="match status" value="5"/>
</dbReference>
<dbReference type="GO" id="GO:0061630">
    <property type="term" value="F:ubiquitin protein ligase activity"/>
    <property type="evidence" value="ECO:0007669"/>
    <property type="project" value="UniProtKB-EC"/>
</dbReference>
<dbReference type="Gene3D" id="1.25.10.10">
    <property type="entry name" value="Leucine-rich Repeat Variant"/>
    <property type="match status" value="2"/>
</dbReference>
<dbReference type="InterPro" id="IPR057314">
    <property type="entry name" value="PUB2-4-like_N"/>
</dbReference>
<dbReference type="CDD" id="cd16664">
    <property type="entry name" value="RING-Ubox_PUB"/>
    <property type="match status" value="1"/>
</dbReference>
<evidence type="ECO:0000313" key="12">
    <source>
        <dbReference type="Proteomes" id="UP000237105"/>
    </source>
</evidence>
<dbReference type="PANTHER" id="PTHR23315">
    <property type="entry name" value="U BOX DOMAIN-CONTAINING"/>
    <property type="match status" value="1"/>
</dbReference>
<feature type="repeat" description="ARM" evidence="8">
    <location>
        <begin position="621"/>
        <end position="663"/>
    </location>
</feature>
<dbReference type="FunFam" id="1.25.10.10:FF:000082">
    <property type="entry name" value="RING-type E3 ubiquitin transferase"/>
    <property type="match status" value="1"/>
</dbReference>
<feature type="region of interest" description="Disordered" evidence="9">
    <location>
        <begin position="760"/>
        <end position="784"/>
    </location>
</feature>
<gene>
    <name evidence="11" type="ORF">PanWU01x14_137560</name>
</gene>
<keyword evidence="5" id="KW-0808">Transferase</keyword>
<keyword evidence="7" id="KW-0833">Ubl conjugation pathway</keyword>
<dbReference type="EMBL" id="JXTB01000111">
    <property type="protein sequence ID" value="PON62641.1"/>
    <property type="molecule type" value="Genomic_DNA"/>
</dbReference>
<dbReference type="FunFam" id="3.30.40.10:FF:000562">
    <property type="entry name" value="RING-type E3 ubiquitin transferase"/>
    <property type="match status" value="1"/>
</dbReference>
<proteinExistence type="predicted"/>
<evidence type="ECO:0000256" key="6">
    <source>
        <dbReference type="ARBA" id="ARBA00022737"/>
    </source>
</evidence>
<dbReference type="InterPro" id="IPR045210">
    <property type="entry name" value="RING-Ubox_PUB"/>
</dbReference>
<name>A0A2P5CNN7_PARAD</name>
<feature type="repeat" description="ARM" evidence="8">
    <location>
        <begin position="539"/>
        <end position="581"/>
    </location>
</feature>
<dbReference type="Pfam" id="PF25598">
    <property type="entry name" value="ARM_PUB"/>
    <property type="match status" value="1"/>
</dbReference>
<dbReference type="InterPro" id="IPR011989">
    <property type="entry name" value="ARM-like"/>
</dbReference>
<dbReference type="InterPro" id="IPR013083">
    <property type="entry name" value="Znf_RING/FYVE/PHD"/>
</dbReference>
<comment type="caution">
    <text evidence="11">The sequence shown here is derived from an EMBL/GenBank/DDBJ whole genome shotgun (WGS) entry which is preliminary data.</text>
</comment>
<evidence type="ECO:0000256" key="8">
    <source>
        <dbReference type="PROSITE-ProRule" id="PRU00259"/>
    </source>
</evidence>
<evidence type="ECO:0000313" key="11">
    <source>
        <dbReference type="EMBL" id="PON62641.1"/>
    </source>
</evidence>
<dbReference type="AlphaFoldDB" id="A0A2P5CNN7"/>
<dbReference type="InterPro" id="IPR000225">
    <property type="entry name" value="Armadillo"/>
</dbReference>
<keyword evidence="6" id="KW-0677">Repeat</keyword>
<evidence type="ECO:0000256" key="2">
    <source>
        <dbReference type="ARBA" id="ARBA00003861"/>
    </source>
</evidence>
<dbReference type="GO" id="GO:0016567">
    <property type="term" value="P:protein ubiquitination"/>
    <property type="evidence" value="ECO:0007669"/>
    <property type="project" value="UniProtKB-UniPathway"/>
</dbReference>
<protein>
    <recommendedName>
        <fullName evidence="4">RING-type E3 ubiquitin transferase</fullName>
        <ecNumber evidence="4">2.3.2.27</ecNumber>
    </recommendedName>
</protein>
<reference evidence="12" key="1">
    <citation type="submission" date="2016-06" db="EMBL/GenBank/DDBJ databases">
        <title>Parallel loss of symbiosis genes in relatives of nitrogen-fixing non-legume Parasponia.</title>
        <authorList>
            <person name="Van Velzen R."/>
            <person name="Holmer R."/>
            <person name="Bu F."/>
            <person name="Rutten L."/>
            <person name="Van Zeijl A."/>
            <person name="Liu W."/>
            <person name="Santuari L."/>
            <person name="Cao Q."/>
            <person name="Sharma T."/>
            <person name="Shen D."/>
            <person name="Roswanjaya Y."/>
            <person name="Wardhani T."/>
            <person name="Kalhor M.S."/>
            <person name="Jansen J."/>
            <person name="Van den Hoogen J."/>
            <person name="Gungor B."/>
            <person name="Hartog M."/>
            <person name="Hontelez J."/>
            <person name="Verver J."/>
            <person name="Yang W.-C."/>
            <person name="Schijlen E."/>
            <person name="Repin R."/>
            <person name="Schilthuizen M."/>
            <person name="Schranz E."/>
            <person name="Heidstra R."/>
            <person name="Miyata K."/>
            <person name="Fedorova E."/>
            <person name="Kohlen W."/>
            <person name="Bisseling T."/>
            <person name="Smit S."/>
            <person name="Geurts R."/>
        </authorList>
    </citation>
    <scope>NUCLEOTIDE SEQUENCE [LARGE SCALE GENOMIC DNA]</scope>
    <source>
        <strain evidence="12">cv. WU1-14</strain>
    </source>
</reference>
<evidence type="ECO:0000256" key="9">
    <source>
        <dbReference type="SAM" id="MobiDB-lite"/>
    </source>
</evidence>
<organism evidence="11 12">
    <name type="scientific">Parasponia andersonii</name>
    <name type="common">Sponia andersonii</name>
    <dbReference type="NCBI Taxonomy" id="3476"/>
    <lineage>
        <taxon>Eukaryota</taxon>
        <taxon>Viridiplantae</taxon>
        <taxon>Streptophyta</taxon>
        <taxon>Embryophyta</taxon>
        <taxon>Tracheophyta</taxon>
        <taxon>Spermatophyta</taxon>
        <taxon>Magnoliopsida</taxon>
        <taxon>eudicotyledons</taxon>
        <taxon>Gunneridae</taxon>
        <taxon>Pentapetalae</taxon>
        <taxon>rosids</taxon>
        <taxon>fabids</taxon>
        <taxon>Rosales</taxon>
        <taxon>Cannabaceae</taxon>
        <taxon>Parasponia</taxon>
    </lineage>
</organism>
<dbReference type="SUPFAM" id="SSF48371">
    <property type="entry name" value="ARM repeat"/>
    <property type="match status" value="1"/>
</dbReference>
<feature type="domain" description="U-box" evidence="10">
    <location>
        <begin position="235"/>
        <end position="309"/>
    </location>
</feature>